<evidence type="ECO:0000256" key="4">
    <source>
        <dbReference type="ARBA" id="ARBA00022729"/>
    </source>
</evidence>
<keyword evidence="3" id="KW-0964">Secreted</keyword>
<evidence type="ECO:0000256" key="3">
    <source>
        <dbReference type="ARBA" id="ARBA00022512"/>
    </source>
</evidence>
<dbReference type="Proteomes" id="UP001374535">
    <property type="component" value="Chromosome 4"/>
</dbReference>
<dbReference type="SUPFAM" id="SSF51126">
    <property type="entry name" value="Pectin lyase-like"/>
    <property type="match status" value="1"/>
</dbReference>
<dbReference type="AlphaFoldDB" id="A0AAQ3S4A4"/>
<reference evidence="5 6" key="1">
    <citation type="journal article" date="2023" name="Life. Sci Alliance">
        <title>Evolutionary insights into 3D genome organization and epigenetic landscape of Vigna mungo.</title>
        <authorList>
            <person name="Junaid A."/>
            <person name="Singh B."/>
            <person name="Bhatia S."/>
        </authorList>
    </citation>
    <scope>NUCLEOTIDE SEQUENCE [LARGE SCALE GENOMIC DNA]</scope>
    <source>
        <strain evidence="5">Urdbean</strain>
    </source>
</reference>
<comment type="similarity">
    <text evidence="2">Belongs to the polysaccharide lyase 1 family.</text>
</comment>
<evidence type="ECO:0000313" key="6">
    <source>
        <dbReference type="Proteomes" id="UP001374535"/>
    </source>
</evidence>
<dbReference type="EMBL" id="CP144697">
    <property type="protein sequence ID" value="WVZ15331.1"/>
    <property type="molecule type" value="Genomic_DNA"/>
</dbReference>
<evidence type="ECO:0000256" key="2">
    <source>
        <dbReference type="ARBA" id="ARBA00010980"/>
    </source>
</evidence>
<dbReference type="Gene3D" id="2.160.20.10">
    <property type="entry name" value="Single-stranded right-handed beta-helix, Pectin lyase-like"/>
    <property type="match status" value="1"/>
</dbReference>
<accession>A0AAQ3S4A4</accession>
<sequence>MINNIGNDLIHYKVTDSSDDPINPKPNTLRYGTSIIQGWLQYAIGGSMEPSLKSEANLFVTPTIGNKEVTWRKSSDKSGGTWNFHSIRDIFENGASFNTTKGGDVKNPNYTKEQNFKVLDAKFVKYLTRSSGVLRYNKNYVY</sequence>
<evidence type="ECO:0000256" key="1">
    <source>
        <dbReference type="ARBA" id="ARBA00004191"/>
    </source>
</evidence>
<dbReference type="PANTHER" id="PTHR31683">
    <property type="entry name" value="PECTATE LYASE 18-RELATED"/>
    <property type="match status" value="1"/>
</dbReference>
<keyword evidence="4" id="KW-0732">Signal</keyword>
<dbReference type="InterPro" id="IPR045032">
    <property type="entry name" value="PEL"/>
</dbReference>
<protein>
    <submittedName>
        <fullName evidence="5">Uncharacterized protein</fullName>
    </submittedName>
</protein>
<dbReference type="InterPro" id="IPR012334">
    <property type="entry name" value="Pectin_lyas_fold"/>
</dbReference>
<dbReference type="PRINTS" id="PR00807">
    <property type="entry name" value="AMBALLERGEN"/>
</dbReference>
<dbReference type="PANTHER" id="PTHR31683:SF74">
    <property type="entry name" value="PECTATE LYASE"/>
    <property type="match status" value="1"/>
</dbReference>
<dbReference type="InterPro" id="IPR011050">
    <property type="entry name" value="Pectin_lyase_fold/virulence"/>
</dbReference>
<gene>
    <name evidence="5" type="ORF">V8G54_012897</name>
</gene>
<comment type="subcellular location">
    <subcellularLocation>
        <location evidence="1">Secreted</location>
        <location evidence="1">Cell wall</location>
    </subcellularLocation>
</comment>
<organism evidence="5 6">
    <name type="scientific">Vigna mungo</name>
    <name type="common">Black gram</name>
    <name type="synonym">Phaseolus mungo</name>
    <dbReference type="NCBI Taxonomy" id="3915"/>
    <lineage>
        <taxon>Eukaryota</taxon>
        <taxon>Viridiplantae</taxon>
        <taxon>Streptophyta</taxon>
        <taxon>Embryophyta</taxon>
        <taxon>Tracheophyta</taxon>
        <taxon>Spermatophyta</taxon>
        <taxon>Magnoliopsida</taxon>
        <taxon>eudicotyledons</taxon>
        <taxon>Gunneridae</taxon>
        <taxon>Pentapetalae</taxon>
        <taxon>rosids</taxon>
        <taxon>fabids</taxon>
        <taxon>Fabales</taxon>
        <taxon>Fabaceae</taxon>
        <taxon>Papilionoideae</taxon>
        <taxon>50 kb inversion clade</taxon>
        <taxon>NPAAA clade</taxon>
        <taxon>indigoferoid/millettioid clade</taxon>
        <taxon>Phaseoleae</taxon>
        <taxon>Vigna</taxon>
    </lineage>
</organism>
<evidence type="ECO:0000313" key="5">
    <source>
        <dbReference type="EMBL" id="WVZ15331.1"/>
    </source>
</evidence>
<dbReference type="InterPro" id="IPR018082">
    <property type="entry name" value="AmbAllergen"/>
</dbReference>
<keyword evidence="6" id="KW-1185">Reference proteome</keyword>
<keyword evidence="3" id="KW-0134">Cell wall</keyword>
<name>A0AAQ3S4A4_VIGMU</name>
<dbReference type="GO" id="GO:0030570">
    <property type="term" value="F:pectate lyase activity"/>
    <property type="evidence" value="ECO:0007669"/>
    <property type="project" value="InterPro"/>
</dbReference>
<proteinExistence type="inferred from homology"/>